<dbReference type="InterPro" id="IPR012495">
    <property type="entry name" value="TadE-like_dom"/>
</dbReference>
<keyword evidence="1" id="KW-0472">Membrane</keyword>
<protein>
    <recommendedName>
        <fullName evidence="2">TadE-like domain-containing protein</fullName>
    </recommendedName>
</protein>
<evidence type="ECO:0000259" key="2">
    <source>
        <dbReference type="Pfam" id="PF07811"/>
    </source>
</evidence>
<evidence type="ECO:0000256" key="1">
    <source>
        <dbReference type="SAM" id="Phobius"/>
    </source>
</evidence>
<dbReference type="EMBL" id="PDEM01000032">
    <property type="protein sequence ID" value="PHZ83545.1"/>
    <property type="molecule type" value="Genomic_DNA"/>
</dbReference>
<feature type="domain" description="TadE-like" evidence="2">
    <location>
        <begin position="15"/>
        <end position="57"/>
    </location>
</feature>
<accession>A0A2G4YML8</accession>
<feature type="transmembrane region" description="Helical" evidence="1">
    <location>
        <begin position="21"/>
        <end position="43"/>
    </location>
</feature>
<sequence>MFTLPFKKLKKDTSGATMIEFAFAGPVLLLLTFGFFEFCRALFIQGVLNYSAEQATRYAMVNFEQNNVDQNYLDSVAIQIKNHARDSFILIDENKITDFDVTVAVNPGDMTKTVSIAIDYNYSMIMPLVPQSTFTLTGKSESFLIQ</sequence>
<dbReference type="Pfam" id="PF07811">
    <property type="entry name" value="TadE"/>
    <property type="match status" value="1"/>
</dbReference>
<keyword evidence="4" id="KW-1185">Reference proteome</keyword>
<name>A0A2G4YML8_9PROT</name>
<dbReference type="AlphaFoldDB" id="A0A2G4YML8"/>
<keyword evidence="1" id="KW-1133">Transmembrane helix</keyword>
<organism evidence="3 4">
    <name type="scientific">Paremcibacter congregatus</name>
    <dbReference type="NCBI Taxonomy" id="2043170"/>
    <lineage>
        <taxon>Bacteria</taxon>
        <taxon>Pseudomonadati</taxon>
        <taxon>Pseudomonadota</taxon>
        <taxon>Alphaproteobacteria</taxon>
        <taxon>Emcibacterales</taxon>
        <taxon>Emcibacteraceae</taxon>
        <taxon>Paremcibacter</taxon>
    </lineage>
</organism>
<comment type="caution">
    <text evidence="3">The sequence shown here is derived from an EMBL/GenBank/DDBJ whole genome shotgun (WGS) entry which is preliminary data.</text>
</comment>
<dbReference type="Proteomes" id="UP000229730">
    <property type="component" value="Unassembled WGS sequence"/>
</dbReference>
<proteinExistence type="predicted"/>
<dbReference type="RefSeq" id="WP_099475050.1">
    <property type="nucleotide sequence ID" value="NZ_CAXBMK010000013.1"/>
</dbReference>
<dbReference type="OrthoDB" id="7427721at2"/>
<dbReference type="InParanoid" id="A0A2G4YML8"/>
<evidence type="ECO:0000313" key="4">
    <source>
        <dbReference type="Proteomes" id="UP000229730"/>
    </source>
</evidence>
<gene>
    <name evidence="3" type="ORF">CRD36_16400</name>
</gene>
<reference evidence="3 4" key="1">
    <citation type="submission" date="2017-10" db="EMBL/GenBank/DDBJ databases">
        <title>Frigbacter circumglobatus gen. nov. sp. nov., isolated from sediment cultured in situ.</title>
        <authorList>
            <person name="Zhao Z."/>
        </authorList>
    </citation>
    <scope>NUCLEOTIDE SEQUENCE [LARGE SCALE GENOMIC DNA]</scope>
    <source>
        <strain evidence="3 4">ZYL</strain>
    </source>
</reference>
<evidence type="ECO:0000313" key="3">
    <source>
        <dbReference type="EMBL" id="PHZ83545.1"/>
    </source>
</evidence>
<keyword evidence="1" id="KW-0812">Transmembrane</keyword>